<accession>A0ABQ7QKY2</accession>
<proteinExistence type="predicted"/>
<protein>
    <submittedName>
        <fullName evidence="2">Uncharacterized protein</fullName>
    </submittedName>
</protein>
<reference evidence="2 3" key="1">
    <citation type="submission" date="2021-06" db="EMBL/GenBank/DDBJ databases">
        <title>A haploid diamondback moth (Plutella xylostella L.) genome assembly resolves 31 chromosomes and identifies a diamide resistance mutation.</title>
        <authorList>
            <person name="Ward C.M."/>
            <person name="Perry K.D."/>
            <person name="Baker G."/>
            <person name="Powis K."/>
            <person name="Heckel D.G."/>
            <person name="Baxter S.W."/>
        </authorList>
    </citation>
    <scope>NUCLEOTIDE SEQUENCE [LARGE SCALE GENOMIC DNA]</scope>
    <source>
        <strain evidence="2 3">LV</strain>
        <tissue evidence="2">Single pupa</tissue>
    </source>
</reference>
<gene>
    <name evidence="2" type="ORF">JYU34_008380</name>
</gene>
<evidence type="ECO:0000313" key="3">
    <source>
        <dbReference type="Proteomes" id="UP000823941"/>
    </source>
</evidence>
<evidence type="ECO:0000313" key="2">
    <source>
        <dbReference type="EMBL" id="KAG7305841.1"/>
    </source>
</evidence>
<sequence length="55" mass="6051">MRLILIPSRIDEMQPLIRINSVVRRPAPRTAPLPSPLRSAPLAVRKSPAEAAPTE</sequence>
<dbReference type="Proteomes" id="UP000823941">
    <property type="component" value="Chromosome 12"/>
</dbReference>
<feature type="region of interest" description="Disordered" evidence="1">
    <location>
        <begin position="27"/>
        <end position="55"/>
    </location>
</feature>
<organism evidence="2 3">
    <name type="scientific">Plutella xylostella</name>
    <name type="common">Diamondback moth</name>
    <name type="synonym">Plutella maculipennis</name>
    <dbReference type="NCBI Taxonomy" id="51655"/>
    <lineage>
        <taxon>Eukaryota</taxon>
        <taxon>Metazoa</taxon>
        <taxon>Ecdysozoa</taxon>
        <taxon>Arthropoda</taxon>
        <taxon>Hexapoda</taxon>
        <taxon>Insecta</taxon>
        <taxon>Pterygota</taxon>
        <taxon>Neoptera</taxon>
        <taxon>Endopterygota</taxon>
        <taxon>Lepidoptera</taxon>
        <taxon>Glossata</taxon>
        <taxon>Ditrysia</taxon>
        <taxon>Yponomeutoidea</taxon>
        <taxon>Plutellidae</taxon>
        <taxon>Plutella</taxon>
    </lineage>
</organism>
<evidence type="ECO:0000256" key="1">
    <source>
        <dbReference type="SAM" id="MobiDB-lite"/>
    </source>
</evidence>
<dbReference type="EMBL" id="JAHIBW010000012">
    <property type="protein sequence ID" value="KAG7305841.1"/>
    <property type="molecule type" value="Genomic_DNA"/>
</dbReference>
<name>A0ABQ7QKY2_PLUXY</name>
<keyword evidence="3" id="KW-1185">Reference proteome</keyword>
<comment type="caution">
    <text evidence="2">The sequence shown here is derived from an EMBL/GenBank/DDBJ whole genome shotgun (WGS) entry which is preliminary data.</text>
</comment>